<accession>A0A840MQG2</accession>
<protein>
    <submittedName>
        <fullName evidence="1">Uncharacterized protein</fullName>
    </submittedName>
</protein>
<organism evidence="1 2">
    <name type="scientific">Chitinivorax tropicus</name>
    <dbReference type="NCBI Taxonomy" id="714531"/>
    <lineage>
        <taxon>Bacteria</taxon>
        <taxon>Pseudomonadati</taxon>
        <taxon>Pseudomonadota</taxon>
        <taxon>Betaproteobacteria</taxon>
        <taxon>Chitinivorax</taxon>
    </lineage>
</organism>
<keyword evidence="2" id="KW-1185">Reference proteome</keyword>
<gene>
    <name evidence="1" type="ORF">HNQ59_004005</name>
</gene>
<dbReference type="EMBL" id="JACHHY010000083">
    <property type="protein sequence ID" value="MBB5020680.1"/>
    <property type="molecule type" value="Genomic_DNA"/>
</dbReference>
<evidence type="ECO:0000313" key="1">
    <source>
        <dbReference type="EMBL" id="MBB5020680.1"/>
    </source>
</evidence>
<comment type="caution">
    <text evidence="1">The sequence shown here is derived from an EMBL/GenBank/DDBJ whole genome shotgun (WGS) entry which is preliminary data.</text>
</comment>
<dbReference type="AlphaFoldDB" id="A0A840MQG2"/>
<sequence length="36" mass="3980">RFHSAIGTLALNDRQFCSKAPLARFKAVLMLMPCAT</sequence>
<feature type="non-terminal residue" evidence="1">
    <location>
        <position position="1"/>
    </location>
</feature>
<name>A0A840MQG2_9PROT</name>
<evidence type="ECO:0000313" key="2">
    <source>
        <dbReference type="Proteomes" id="UP000575898"/>
    </source>
</evidence>
<dbReference type="Proteomes" id="UP000575898">
    <property type="component" value="Unassembled WGS sequence"/>
</dbReference>
<proteinExistence type="predicted"/>
<reference evidence="1 2" key="1">
    <citation type="submission" date="2020-08" db="EMBL/GenBank/DDBJ databases">
        <title>Genomic Encyclopedia of Type Strains, Phase IV (KMG-IV): sequencing the most valuable type-strain genomes for metagenomic binning, comparative biology and taxonomic classification.</title>
        <authorList>
            <person name="Goeker M."/>
        </authorList>
    </citation>
    <scope>NUCLEOTIDE SEQUENCE [LARGE SCALE GENOMIC DNA]</scope>
    <source>
        <strain evidence="1 2">DSM 27165</strain>
    </source>
</reference>